<sequence length="166" mass="18285">MFRKAVVLLCGVLLSTACLASESPVVIGSEAPDYLGKTYEGDAFLASAYRGKVVVATFWASWCGPCQRELPLLEGIQKFFGEDKVKVVAISIENKNKFRQIGKAAQSLALKFVHDADRKVYERYGVNGVPHLVVIGKDGKIKLKYVGYSESEVEQVVAKIRQAIEE</sequence>
<keyword evidence="2" id="KW-0732">Signal</keyword>
<feature type="chain" id="PRO_5018749628" evidence="2">
    <location>
        <begin position="21"/>
        <end position="166"/>
    </location>
</feature>
<dbReference type="Gene3D" id="3.40.30.10">
    <property type="entry name" value="Glutaredoxin"/>
    <property type="match status" value="1"/>
</dbReference>
<evidence type="ECO:0000313" key="5">
    <source>
        <dbReference type="Proteomes" id="UP000288178"/>
    </source>
</evidence>
<dbReference type="InterPro" id="IPR000866">
    <property type="entry name" value="AhpC/TSA"/>
</dbReference>
<evidence type="ECO:0000259" key="3">
    <source>
        <dbReference type="PROSITE" id="PS51352"/>
    </source>
</evidence>
<dbReference type="GO" id="GO:0015036">
    <property type="term" value="F:disulfide oxidoreductase activity"/>
    <property type="evidence" value="ECO:0007669"/>
    <property type="project" value="UniProtKB-ARBA"/>
</dbReference>
<keyword evidence="5" id="KW-1185">Reference proteome</keyword>
<name>A0A3S2WP66_9BURK</name>
<proteinExistence type="predicted"/>
<dbReference type="PROSITE" id="PS00194">
    <property type="entry name" value="THIOREDOXIN_1"/>
    <property type="match status" value="1"/>
</dbReference>
<comment type="caution">
    <text evidence="4">The sequence shown here is derived from an EMBL/GenBank/DDBJ whole genome shotgun (WGS) entry which is preliminary data.</text>
</comment>
<evidence type="ECO:0000256" key="1">
    <source>
        <dbReference type="ARBA" id="ARBA00023284"/>
    </source>
</evidence>
<accession>A0A3S2WP66</accession>
<dbReference type="InterPro" id="IPR017937">
    <property type="entry name" value="Thioredoxin_CS"/>
</dbReference>
<organism evidence="4 5">
    <name type="scientific">Rubrivivax albus</name>
    <dbReference type="NCBI Taxonomy" id="2499835"/>
    <lineage>
        <taxon>Bacteria</taxon>
        <taxon>Pseudomonadati</taxon>
        <taxon>Pseudomonadota</taxon>
        <taxon>Betaproteobacteria</taxon>
        <taxon>Burkholderiales</taxon>
        <taxon>Sphaerotilaceae</taxon>
        <taxon>Rubrivivax</taxon>
    </lineage>
</organism>
<dbReference type="PROSITE" id="PS51352">
    <property type="entry name" value="THIOREDOXIN_2"/>
    <property type="match status" value="1"/>
</dbReference>
<dbReference type="CDD" id="cd02966">
    <property type="entry name" value="TlpA_like_family"/>
    <property type="match status" value="1"/>
</dbReference>
<dbReference type="Pfam" id="PF00578">
    <property type="entry name" value="AhpC-TSA"/>
    <property type="match status" value="1"/>
</dbReference>
<keyword evidence="1" id="KW-0676">Redox-active center</keyword>
<dbReference type="AlphaFoldDB" id="A0A3S2WP66"/>
<feature type="domain" description="Thioredoxin" evidence="3">
    <location>
        <begin position="25"/>
        <end position="165"/>
    </location>
</feature>
<dbReference type="PANTHER" id="PTHR42852">
    <property type="entry name" value="THIOL:DISULFIDE INTERCHANGE PROTEIN DSBE"/>
    <property type="match status" value="1"/>
</dbReference>
<dbReference type="InterPro" id="IPR036249">
    <property type="entry name" value="Thioredoxin-like_sf"/>
</dbReference>
<dbReference type="GO" id="GO:0016209">
    <property type="term" value="F:antioxidant activity"/>
    <property type="evidence" value="ECO:0007669"/>
    <property type="project" value="InterPro"/>
</dbReference>
<dbReference type="SUPFAM" id="SSF52833">
    <property type="entry name" value="Thioredoxin-like"/>
    <property type="match status" value="1"/>
</dbReference>
<dbReference type="PROSITE" id="PS51257">
    <property type="entry name" value="PROKAR_LIPOPROTEIN"/>
    <property type="match status" value="1"/>
</dbReference>
<gene>
    <name evidence="4" type="ORF">ENE75_24330</name>
</gene>
<evidence type="ECO:0000313" key="4">
    <source>
        <dbReference type="EMBL" id="RVT47229.1"/>
    </source>
</evidence>
<evidence type="ECO:0000256" key="2">
    <source>
        <dbReference type="SAM" id="SignalP"/>
    </source>
</evidence>
<dbReference type="Proteomes" id="UP000288178">
    <property type="component" value="Unassembled WGS sequence"/>
</dbReference>
<dbReference type="PANTHER" id="PTHR42852:SF13">
    <property type="entry name" value="PROTEIN DIPZ"/>
    <property type="match status" value="1"/>
</dbReference>
<reference evidence="4 5" key="1">
    <citation type="submission" date="2019-01" db="EMBL/GenBank/DDBJ databases">
        <authorList>
            <person name="Chen W.-M."/>
        </authorList>
    </citation>
    <scope>NUCLEOTIDE SEQUENCE [LARGE SCALE GENOMIC DNA]</scope>
    <source>
        <strain evidence="4 5">ICH-3</strain>
    </source>
</reference>
<dbReference type="InterPro" id="IPR013766">
    <property type="entry name" value="Thioredoxin_domain"/>
</dbReference>
<dbReference type="InterPro" id="IPR050553">
    <property type="entry name" value="Thioredoxin_ResA/DsbE_sf"/>
</dbReference>
<feature type="signal peptide" evidence="2">
    <location>
        <begin position="1"/>
        <end position="20"/>
    </location>
</feature>
<dbReference type="EMBL" id="SACT01000021">
    <property type="protein sequence ID" value="RVT47229.1"/>
    <property type="molecule type" value="Genomic_DNA"/>
</dbReference>
<protein>
    <submittedName>
        <fullName evidence="4">TlpA family protein disulfide reductase</fullName>
    </submittedName>
</protein>